<dbReference type="InterPro" id="IPR052514">
    <property type="entry name" value="SAM-dependent_MTase"/>
</dbReference>
<dbReference type="EMBL" id="PFEK01000014">
    <property type="protein sequence ID" value="PJE67730.1"/>
    <property type="molecule type" value="Genomic_DNA"/>
</dbReference>
<evidence type="ECO:0000259" key="1">
    <source>
        <dbReference type="Pfam" id="PF05050"/>
    </source>
</evidence>
<dbReference type="PANTHER" id="PTHR34203">
    <property type="entry name" value="METHYLTRANSFERASE, FKBM FAMILY PROTEIN"/>
    <property type="match status" value="1"/>
</dbReference>
<dbReference type="AlphaFoldDB" id="A0A2M8L466"/>
<comment type="caution">
    <text evidence="2">The sequence shown here is derived from an EMBL/GenBank/DDBJ whole genome shotgun (WGS) entry which is preliminary data.</text>
</comment>
<dbReference type="NCBIfam" id="TIGR01444">
    <property type="entry name" value="fkbM_fam"/>
    <property type="match status" value="1"/>
</dbReference>
<dbReference type="Proteomes" id="UP000231474">
    <property type="component" value="Unassembled WGS sequence"/>
</dbReference>
<evidence type="ECO:0000313" key="2">
    <source>
        <dbReference type="EMBL" id="PJE67730.1"/>
    </source>
</evidence>
<organism evidence="2 3">
    <name type="scientific">Candidatus Shapirobacteria bacterium CG10_big_fil_rev_8_21_14_0_10_40_9</name>
    <dbReference type="NCBI Taxonomy" id="1974888"/>
    <lineage>
        <taxon>Bacteria</taxon>
        <taxon>Candidatus Shapironibacteriota</taxon>
    </lineage>
</organism>
<reference evidence="3" key="1">
    <citation type="submission" date="2017-09" db="EMBL/GenBank/DDBJ databases">
        <title>Depth-based differentiation of microbial function through sediment-hosted aquifers and enrichment of novel symbionts in the deep terrestrial subsurface.</title>
        <authorList>
            <person name="Probst A.J."/>
            <person name="Ladd B."/>
            <person name="Jarett J.K."/>
            <person name="Geller-Mcgrath D.E."/>
            <person name="Sieber C.M.K."/>
            <person name="Emerson J.B."/>
            <person name="Anantharaman K."/>
            <person name="Thomas B.C."/>
            <person name="Malmstrom R."/>
            <person name="Stieglmeier M."/>
            <person name="Klingl A."/>
            <person name="Woyke T."/>
            <person name="Ryan C.M."/>
            <person name="Banfield J.F."/>
        </authorList>
    </citation>
    <scope>NUCLEOTIDE SEQUENCE [LARGE SCALE GENOMIC DNA]</scope>
</reference>
<dbReference type="InterPro" id="IPR006342">
    <property type="entry name" value="FkbM_mtfrase"/>
</dbReference>
<dbReference type="PANTHER" id="PTHR34203:SF15">
    <property type="entry name" value="SLL1173 PROTEIN"/>
    <property type="match status" value="1"/>
</dbReference>
<feature type="domain" description="Methyltransferase FkbM" evidence="1">
    <location>
        <begin position="83"/>
        <end position="239"/>
    </location>
</feature>
<dbReference type="InterPro" id="IPR029063">
    <property type="entry name" value="SAM-dependent_MTases_sf"/>
</dbReference>
<dbReference type="Gene3D" id="3.40.50.150">
    <property type="entry name" value="Vaccinia Virus protein VP39"/>
    <property type="match status" value="1"/>
</dbReference>
<dbReference type="SUPFAM" id="SSF53335">
    <property type="entry name" value="S-adenosyl-L-methionine-dependent methyltransferases"/>
    <property type="match status" value="1"/>
</dbReference>
<accession>A0A2M8L466</accession>
<sequence>MISLVTSTTIPNLIWWYKNCRNWQLRILEHLHLIHGDIIYKMRNGVNLKIRPYTDDADIIKEIYSQKPYTDNIALSSKPVVIDVGAHVGVFATLVGRNYPEAKIFCFEPSQNSFFYLKWNCDHNNGNFVLSNNAICGKTGKRKLFLDPQNPGHNSFYIKMNKGFELVLCKTLKSMVRENKLLKIDLLKLDCEGEEYEILLKLPSTLLSKIVNIVAEIHTFGSNRPEKICHFLKKNGFKVFIAKTNISSLYFLRAQK</sequence>
<evidence type="ECO:0000313" key="3">
    <source>
        <dbReference type="Proteomes" id="UP000231474"/>
    </source>
</evidence>
<gene>
    <name evidence="2" type="ORF">COU95_00845</name>
</gene>
<dbReference type="Pfam" id="PF05050">
    <property type="entry name" value="Methyltransf_21"/>
    <property type="match status" value="1"/>
</dbReference>
<proteinExistence type="predicted"/>
<protein>
    <recommendedName>
        <fullName evidence="1">Methyltransferase FkbM domain-containing protein</fullName>
    </recommendedName>
</protein>
<name>A0A2M8L466_9BACT</name>